<feature type="domain" description="Phosphatidic acid phosphatase type 2/haloperoxidase" evidence="3">
    <location>
        <begin position="213"/>
        <end position="335"/>
    </location>
</feature>
<dbReference type="InterPro" id="IPR001011">
    <property type="entry name" value="Acid_Pase_classA_bac"/>
</dbReference>
<dbReference type="InterPro" id="IPR000326">
    <property type="entry name" value="PAP2/HPO"/>
</dbReference>
<keyword evidence="2" id="KW-0812">Transmembrane</keyword>
<comment type="caution">
    <text evidence="4">The sequence shown here is derived from an EMBL/GenBank/DDBJ whole genome shotgun (WGS) entry which is preliminary data.</text>
</comment>
<feature type="compositionally biased region" description="Low complexity" evidence="1">
    <location>
        <begin position="478"/>
        <end position="504"/>
    </location>
</feature>
<name>A0AA37ULR6_9MICO</name>
<dbReference type="Proteomes" id="UP001157160">
    <property type="component" value="Unassembled WGS sequence"/>
</dbReference>
<keyword evidence="2" id="KW-1133">Transmembrane helix</keyword>
<dbReference type="Gene3D" id="1.20.144.10">
    <property type="entry name" value="Phosphatidic acid phosphatase type 2/haloperoxidase"/>
    <property type="match status" value="1"/>
</dbReference>
<evidence type="ECO:0000256" key="2">
    <source>
        <dbReference type="SAM" id="Phobius"/>
    </source>
</evidence>
<dbReference type="GO" id="GO:0030288">
    <property type="term" value="C:outer membrane-bounded periplasmic space"/>
    <property type="evidence" value="ECO:0007669"/>
    <property type="project" value="InterPro"/>
</dbReference>
<organism evidence="4 5">
    <name type="scientific">Arenivirga flava</name>
    <dbReference type="NCBI Taxonomy" id="1930060"/>
    <lineage>
        <taxon>Bacteria</taxon>
        <taxon>Bacillati</taxon>
        <taxon>Actinomycetota</taxon>
        <taxon>Actinomycetes</taxon>
        <taxon>Micrococcales</taxon>
        <taxon>Microbacteriaceae</taxon>
        <taxon>Arenivirga</taxon>
    </lineage>
</organism>
<dbReference type="AlphaFoldDB" id="A0AA37ULR6"/>
<evidence type="ECO:0000313" key="4">
    <source>
        <dbReference type="EMBL" id="GMA28752.1"/>
    </source>
</evidence>
<evidence type="ECO:0000259" key="3">
    <source>
        <dbReference type="SMART" id="SM00014"/>
    </source>
</evidence>
<evidence type="ECO:0000256" key="1">
    <source>
        <dbReference type="SAM" id="MobiDB-lite"/>
    </source>
</evidence>
<sequence length="650" mass="68938">MVVERILERHAGEVAAGPWKQPSSEVSTETMSLRMARRLGPRSCTRNGLFTIRQPSGNAMAPPVRTVRRAPLLTPHERVTVTSARASARPIRLLAIGAGAGVLLSTFGASGAFAAEPFTEEQIETQYPSDAEYRYELIMDQFTQLREDPSIVAHNDRLTLETNRDATPEQVQRAITDQYDDMSISMHDGLGQNLGSYYEAGRLAGDLPKVDELLRKEGGIIGRSSSSNPAKKYFNYTRPYLRMAEGVEELQGLEYRDREVGGDAWGSRSGAFPSGHTSQALWQATSLAMMLPELAPQILARASEAGHNRMVMGVHYPLDVISGRMMGNTIVARRMADEPVRALIAEATTELRDYLETACGAPLGECIAADQPYLDGAASLEIYEERMTYGFERVGDAGQPVTVPEPAEALLLTSHPELDAEQRRQVLALTAIDSGYPLDEGAEGSWQRLNLPAAMSAEVVVAEDGTVSLAGDGEEPGTEQPGGENPGTEQPGGENPGAENPGTEQPGTPAQPAIPSEDALTAELGTAVATFDAQGREVTIRDARLAGQQLRLVLFSEPVDLGVVTFDATGSATVALPASVPAGAHRLAAVDGSGAVLAWASVTVPAAATDRDELSATGASIAAPAAAGVLALLLGAALIAMRRVRASARP</sequence>
<dbReference type="InterPro" id="IPR036938">
    <property type="entry name" value="PAP2/HPO_sf"/>
</dbReference>
<dbReference type="SUPFAM" id="SSF48317">
    <property type="entry name" value="Acid phosphatase/Vanadium-dependent haloperoxidase"/>
    <property type="match status" value="1"/>
</dbReference>
<feature type="region of interest" description="Disordered" evidence="1">
    <location>
        <begin position="468"/>
        <end position="514"/>
    </location>
</feature>
<reference evidence="4 5" key="1">
    <citation type="journal article" date="2014" name="Int. J. Syst. Evol. Microbiol.">
        <title>Complete genome sequence of Corynebacterium casei LMG S-19264T (=DSM 44701T), isolated from a smear-ripened cheese.</title>
        <authorList>
            <consortium name="US DOE Joint Genome Institute (JGI-PGF)"/>
            <person name="Walter F."/>
            <person name="Albersmeier A."/>
            <person name="Kalinowski J."/>
            <person name="Ruckert C."/>
        </authorList>
    </citation>
    <scope>NUCLEOTIDE SEQUENCE [LARGE SCALE GENOMIC DNA]</scope>
    <source>
        <strain evidence="4 5">NBRC 112289</strain>
    </source>
</reference>
<gene>
    <name evidence="4" type="ORF">GCM10025874_20050</name>
</gene>
<dbReference type="CDD" id="cd03397">
    <property type="entry name" value="PAP2_acid_phosphatase"/>
    <property type="match status" value="1"/>
</dbReference>
<dbReference type="Pfam" id="PF01569">
    <property type="entry name" value="PAP2"/>
    <property type="match status" value="1"/>
</dbReference>
<evidence type="ECO:0000313" key="5">
    <source>
        <dbReference type="Proteomes" id="UP001157160"/>
    </source>
</evidence>
<keyword evidence="5" id="KW-1185">Reference proteome</keyword>
<feature type="transmembrane region" description="Helical" evidence="2">
    <location>
        <begin position="621"/>
        <end position="641"/>
    </location>
</feature>
<dbReference type="EMBL" id="BSUL01000001">
    <property type="protein sequence ID" value="GMA28752.1"/>
    <property type="molecule type" value="Genomic_DNA"/>
</dbReference>
<feature type="transmembrane region" description="Helical" evidence="2">
    <location>
        <begin position="93"/>
        <end position="115"/>
    </location>
</feature>
<dbReference type="GO" id="GO:0003993">
    <property type="term" value="F:acid phosphatase activity"/>
    <property type="evidence" value="ECO:0007669"/>
    <property type="project" value="InterPro"/>
</dbReference>
<keyword evidence="2" id="KW-0472">Membrane</keyword>
<dbReference type="SMART" id="SM00014">
    <property type="entry name" value="acidPPc"/>
    <property type="match status" value="1"/>
</dbReference>
<protein>
    <recommendedName>
        <fullName evidence="3">Phosphatidic acid phosphatase type 2/haloperoxidase domain-containing protein</fullName>
    </recommendedName>
</protein>
<proteinExistence type="predicted"/>
<accession>A0AA37ULR6</accession>